<dbReference type="Pfam" id="PF01755">
    <property type="entry name" value="Glyco_transf_25"/>
    <property type="match status" value="1"/>
</dbReference>
<dbReference type="EMBL" id="CAJNOR010004910">
    <property type="protein sequence ID" value="CAF1534671.1"/>
    <property type="molecule type" value="Genomic_DNA"/>
</dbReference>
<dbReference type="Proteomes" id="UP000663828">
    <property type="component" value="Unassembled WGS sequence"/>
</dbReference>
<comment type="caution">
    <text evidence="2">The sequence shown here is derived from an EMBL/GenBank/DDBJ whole genome shotgun (WGS) entry which is preliminary data.</text>
</comment>
<proteinExistence type="predicted"/>
<sequence length="319" mass="37707">MVVLLFMGHTLEKFLPTPLIAPYKPIYDPNTICPKFLPSCELVNVFLIILYELKSFTDKDYSAYHHDGIAYDYYSKAELQQSEIGYQWNICALPGDLNPNDISPAQPTKFSFIDVYQRLNFENRSLTHDQQRRCAITMEHVDTWYEIAERNIRLALILEDDAIFFPYFKEKLLRMIYRLLHTGALRFNKICLTQKRKQIASNEWIDQNPMFVIGTCFRFHDEHFQKFPSYGFPLLSTQKFNASRCTHAYLLTPCSARALIEELQVQKNDFQNSDFLQNYLFRLSSTLQSFWIDPPLAYQGNQIRDYDHIETFRSQTYLD</sequence>
<evidence type="ECO:0000313" key="3">
    <source>
        <dbReference type="Proteomes" id="UP000663828"/>
    </source>
</evidence>
<keyword evidence="3" id="KW-1185">Reference proteome</keyword>
<feature type="domain" description="Glycosyl transferase family 25" evidence="1">
    <location>
        <begin position="111"/>
        <end position="264"/>
    </location>
</feature>
<name>A0A815VM26_ADIRI</name>
<gene>
    <name evidence="2" type="ORF">XAT740_LOCUS41732</name>
</gene>
<evidence type="ECO:0000259" key="1">
    <source>
        <dbReference type="Pfam" id="PF01755"/>
    </source>
</evidence>
<reference evidence="2" key="1">
    <citation type="submission" date="2021-02" db="EMBL/GenBank/DDBJ databases">
        <authorList>
            <person name="Nowell W R."/>
        </authorList>
    </citation>
    <scope>NUCLEOTIDE SEQUENCE</scope>
</reference>
<organism evidence="2 3">
    <name type="scientific">Adineta ricciae</name>
    <name type="common">Rotifer</name>
    <dbReference type="NCBI Taxonomy" id="249248"/>
    <lineage>
        <taxon>Eukaryota</taxon>
        <taxon>Metazoa</taxon>
        <taxon>Spiralia</taxon>
        <taxon>Gnathifera</taxon>
        <taxon>Rotifera</taxon>
        <taxon>Eurotatoria</taxon>
        <taxon>Bdelloidea</taxon>
        <taxon>Adinetida</taxon>
        <taxon>Adinetidae</taxon>
        <taxon>Adineta</taxon>
    </lineage>
</organism>
<dbReference type="AlphaFoldDB" id="A0A815VM26"/>
<protein>
    <recommendedName>
        <fullName evidence="1">Glycosyl transferase family 25 domain-containing protein</fullName>
    </recommendedName>
</protein>
<accession>A0A815VM26</accession>
<evidence type="ECO:0000313" key="2">
    <source>
        <dbReference type="EMBL" id="CAF1534671.1"/>
    </source>
</evidence>
<dbReference type="InterPro" id="IPR002654">
    <property type="entry name" value="Glyco_trans_25"/>
</dbReference>